<dbReference type="PANTHER" id="PTHR46091">
    <property type="entry name" value="BLR7054 PROTEIN"/>
    <property type="match status" value="1"/>
</dbReference>
<dbReference type="KEGG" id="asl:Aeqsu_0055"/>
<dbReference type="InterPro" id="IPR052206">
    <property type="entry name" value="Retinol_saturase"/>
</dbReference>
<dbReference type="EMBL" id="CP003280">
    <property type="protein sequence ID" value="AFL79587.1"/>
    <property type="molecule type" value="Genomic_DNA"/>
</dbReference>
<dbReference type="eggNOG" id="COG1233">
    <property type="taxonomic scope" value="Bacteria"/>
</dbReference>
<dbReference type="STRING" id="746697.Aeqsu_0055"/>
<evidence type="ECO:0000256" key="4">
    <source>
        <dbReference type="ARBA" id="ARBA00022857"/>
    </source>
</evidence>
<name>I3YRG9_AEQSU</name>
<keyword evidence="3" id="KW-0274">FAD</keyword>
<evidence type="ECO:0000256" key="1">
    <source>
        <dbReference type="ARBA" id="ARBA00022630"/>
    </source>
</evidence>
<reference evidence="7 8" key="1">
    <citation type="submission" date="2012-06" db="EMBL/GenBank/DDBJ databases">
        <title>The complete genome of Aequorivita sublithincola DSM 14238.</title>
        <authorList>
            <consortium name="US DOE Joint Genome Institute (JGI-PGF)"/>
            <person name="Lucas S."/>
            <person name="Copeland A."/>
            <person name="Lapidus A."/>
            <person name="Goodwin L."/>
            <person name="Pitluck S."/>
            <person name="Peters L."/>
            <person name="Munk A.C.C."/>
            <person name="Kyrpides N."/>
            <person name="Mavromatis K."/>
            <person name="Pagani I."/>
            <person name="Ivanova N."/>
            <person name="Ovchinnikova G."/>
            <person name="Zeytun A."/>
            <person name="Detter J.C."/>
            <person name="Han C."/>
            <person name="Land M."/>
            <person name="Hauser L."/>
            <person name="Markowitz V."/>
            <person name="Cheng J.-F."/>
            <person name="Hugenholtz P."/>
            <person name="Woyke T."/>
            <person name="Wu D."/>
            <person name="Tindall B."/>
            <person name="Faehnrich R."/>
            <person name="Brambilla E."/>
            <person name="Klenk H.-P."/>
            <person name="Eisen J.A."/>
        </authorList>
    </citation>
    <scope>NUCLEOTIDE SEQUENCE [LARGE SCALE GENOMIC DNA]</scope>
    <source>
        <strain evidence="8">DSM 14238 / LMG 21431 / ACAM 643 / 9-3</strain>
    </source>
</reference>
<dbReference type="RefSeq" id="WP_014780845.1">
    <property type="nucleotide sequence ID" value="NC_018013.1"/>
</dbReference>
<dbReference type="AlphaFoldDB" id="I3YRG9"/>
<dbReference type="GO" id="GO:0016491">
    <property type="term" value="F:oxidoreductase activity"/>
    <property type="evidence" value="ECO:0007669"/>
    <property type="project" value="InterPro"/>
</dbReference>
<keyword evidence="2" id="KW-0732">Signal</keyword>
<evidence type="ECO:0000313" key="7">
    <source>
        <dbReference type="EMBL" id="AFL79587.1"/>
    </source>
</evidence>
<keyword evidence="8" id="KW-1185">Reference proteome</keyword>
<protein>
    <submittedName>
        <fullName evidence="7">Phytoene dehydrogenase-like oxidoreductase</fullName>
    </submittedName>
</protein>
<dbReference type="InterPro" id="IPR002937">
    <property type="entry name" value="Amino_oxidase"/>
</dbReference>
<evidence type="ECO:0000259" key="6">
    <source>
        <dbReference type="Pfam" id="PF01593"/>
    </source>
</evidence>
<dbReference type="InterPro" id="IPR036188">
    <property type="entry name" value="FAD/NAD-bd_sf"/>
</dbReference>
<feature type="domain" description="Amine oxidase" evidence="6">
    <location>
        <begin position="23"/>
        <end position="298"/>
    </location>
</feature>
<accession>I3YRG9</accession>
<dbReference type="Proteomes" id="UP000006049">
    <property type="component" value="Chromosome"/>
</dbReference>
<evidence type="ECO:0000256" key="3">
    <source>
        <dbReference type="ARBA" id="ARBA00022827"/>
    </source>
</evidence>
<keyword evidence="4" id="KW-0521">NADP</keyword>
<gene>
    <name evidence="7" type="ordered locus">Aeqsu_0055</name>
</gene>
<dbReference type="HOGENOM" id="CLU_019722_1_1_10"/>
<organism evidence="7 8">
    <name type="scientific">Aequorivita sublithincola (strain DSM 14238 / LMG 21431 / ACAM 643 / 9-3)</name>
    <dbReference type="NCBI Taxonomy" id="746697"/>
    <lineage>
        <taxon>Bacteria</taxon>
        <taxon>Pseudomonadati</taxon>
        <taxon>Bacteroidota</taxon>
        <taxon>Flavobacteriia</taxon>
        <taxon>Flavobacteriales</taxon>
        <taxon>Flavobacteriaceae</taxon>
        <taxon>Aequorivita</taxon>
    </lineage>
</organism>
<dbReference type="Gene3D" id="3.50.50.60">
    <property type="entry name" value="FAD/NAD(P)-binding domain"/>
    <property type="match status" value="2"/>
</dbReference>
<keyword evidence="5" id="KW-0520">NAD</keyword>
<evidence type="ECO:0000313" key="8">
    <source>
        <dbReference type="Proteomes" id="UP000006049"/>
    </source>
</evidence>
<dbReference type="Pfam" id="PF01593">
    <property type="entry name" value="Amino_oxidase"/>
    <property type="match status" value="1"/>
</dbReference>
<proteinExistence type="predicted"/>
<dbReference type="PATRIC" id="fig|746697.3.peg.57"/>
<keyword evidence="1" id="KW-0285">Flavoprotein</keyword>
<evidence type="ECO:0000256" key="5">
    <source>
        <dbReference type="ARBA" id="ARBA00023027"/>
    </source>
</evidence>
<dbReference type="OrthoDB" id="9789960at2"/>
<sequence>MKNNSSNFPESHFDTIIIGSGVGGLTAAIILSRAGQKVLVLEQHDVPGGWCHSFYLNGHRFTPGVHYVGLLEKGQSTAKLYESLGIADDLTFFRMNPSAYEHAYIGEERFNFPGNFDDLVSALVEKFPKEENNIKKYLNLVRTVSSELQKLPNVEGFWQHLTIPFRTKHMGKYALFSLKRVIDWHIKDPLLKKILNIQFGDHGLAPAKASFPLHCAVMDHYFHGGFYPCGGGGAIVKAMTTAIKKHNGIVKTQQSVKKILLEGGKKKTVIGVELESGEKLFAKQVISNADPNITYQKLIGEENLSKSLQKKLNRTKYSCSSLMLFLTVAMDVKAAGLDSGNIWLMPNEDMDRVYERMMMPDITNDEAIEGMFVSCTTLKDPSSFDGKHHSIEAITYLDYKLFEKFKDEKEPRSEEYLQFKELLTEKMIKTLEKVLPNIREHIVHKELGTPITNQYYINSTDGSVYGTEKKLMQIGPFAYKAKSEIKNLYLCGASIVSHGVAGAGYSGLQTAGEILNLKQKDLLKTETDQSITILEAEDNTDYPEWLNNKVESKKRKVESN</sequence>
<evidence type="ECO:0000256" key="2">
    <source>
        <dbReference type="ARBA" id="ARBA00022729"/>
    </source>
</evidence>
<dbReference type="PANTHER" id="PTHR46091:SF3">
    <property type="entry name" value="AMINE OXIDASE DOMAIN-CONTAINING PROTEIN"/>
    <property type="match status" value="1"/>
</dbReference>
<dbReference type="SUPFAM" id="SSF51905">
    <property type="entry name" value="FAD/NAD(P)-binding domain"/>
    <property type="match status" value="1"/>
</dbReference>